<keyword evidence="1" id="KW-0732">Signal</keyword>
<proteinExistence type="predicted"/>
<sequence>MLQYFALLILSPAAVGNAVPPSSGFFRILDFENRSVDLHNRSPADFDPIQTYNTSIGEGAQKWLFTPTGAPNQFRISNAVSGTFASYTTAPIGGDPNRCQVCAHPNLATLWNITANGAGFKIAESNSGLVMCAWQFQPTLPLPTSPLTLEAFDPTQTRQLFDHDHPNPMFNTWSI</sequence>
<dbReference type="EMBL" id="JARKIE010000181">
    <property type="protein sequence ID" value="KAJ7670390.1"/>
    <property type="molecule type" value="Genomic_DNA"/>
</dbReference>
<feature type="domain" description="Ricin B lectin" evidence="2">
    <location>
        <begin position="60"/>
        <end position="131"/>
    </location>
</feature>
<comment type="caution">
    <text evidence="3">The sequence shown here is derived from an EMBL/GenBank/DDBJ whole genome shotgun (WGS) entry which is preliminary data.</text>
</comment>
<dbReference type="Gene3D" id="2.80.10.50">
    <property type="match status" value="1"/>
</dbReference>
<dbReference type="AlphaFoldDB" id="A0AAD7CYZ0"/>
<evidence type="ECO:0000259" key="2">
    <source>
        <dbReference type="Pfam" id="PF14200"/>
    </source>
</evidence>
<evidence type="ECO:0000256" key="1">
    <source>
        <dbReference type="SAM" id="SignalP"/>
    </source>
</evidence>
<keyword evidence="4" id="KW-1185">Reference proteome</keyword>
<accession>A0AAD7CYZ0</accession>
<dbReference type="SUPFAM" id="SSF50370">
    <property type="entry name" value="Ricin B-like lectins"/>
    <property type="match status" value="1"/>
</dbReference>
<feature type="signal peptide" evidence="1">
    <location>
        <begin position="1"/>
        <end position="18"/>
    </location>
</feature>
<dbReference type="InterPro" id="IPR000772">
    <property type="entry name" value="Ricin_B_lectin"/>
</dbReference>
<dbReference type="Pfam" id="PF14200">
    <property type="entry name" value="RicinB_lectin_2"/>
    <property type="match status" value="1"/>
</dbReference>
<gene>
    <name evidence="3" type="ORF">B0H17DRAFT_1246146</name>
</gene>
<dbReference type="Proteomes" id="UP001221757">
    <property type="component" value="Unassembled WGS sequence"/>
</dbReference>
<dbReference type="InterPro" id="IPR035992">
    <property type="entry name" value="Ricin_B-like_lectins"/>
</dbReference>
<evidence type="ECO:0000313" key="3">
    <source>
        <dbReference type="EMBL" id="KAJ7670390.1"/>
    </source>
</evidence>
<name>A0AAD7CYZ0_MYCRO</name>
<feature type="chain" id="PRO_5042201339" description="Ricin B lectin domain-containing protein" evidence="1">
    <location>
        <begin position="19"/>
        <end position="175"/>
    </location>
</feature>
<organism evidence="3 4">
    <name type="scientific">Mycena rosella</name>
    <name type="common">Pink bonnet</name>
    <name type="synonym">Agaricus rosellus</name>
    <dbReference type="NCBI Taxonomy" id="1033263"/>
    <lineage>
        <taxon>Eukaryota</taxon>
        <taxon>Fungi</taxon>
        <taxon>Dikarya</taxon>
        <taxon>Basidiomycota</taxon>
        <taxon>Agaricomycotina</taxon>
        <taxon>Agaricomycetes</taxon>
        <taxon>Agaricomycetidae</taxon>
        <taxon>Agaricales</taxon>
        <taxon>Marasmiineae</taxon>
        <taxon>Mycenaceae</taxon>
        <taxon>Mycena</taxon>
    </lineage>
</organism>
<dbReference type="PROSITE" id="PS50231">
    <property type="entry name" value="RICIN_B_LECTIN"/>
    <property type="match status" value="1"/>
</dbReference>
<reference evidence="3" key="1">
    <citation type="submission" date="2023-03" db="EMBL/GenBank/DDBJ databases">
        <title>Massive genome expansion in bonnet fungi (Mycena s.s.) driven by repeated elements and novel gene families across ecological guilds.</title>
        <authorList>
            <consortium name="Lawrence Berkeley National Laboratory"/>
            <person name="Harder C.B."/>
            <person name="Miyauchi S."/>
            <person name="Viragh M."/>
            <person name="Kuo A."/>
            <person name="Thoen E."/>
            <person name="Andreopoulos B."/>
            <person name="Lu D."/>
            <person name="Skrede I."/>
            <person name="Drula E."/>
            <person name="Henrissat B."/>
            <person name="Morin E."/>
            <person name="Kohler A."/>
            <person name="Barry K."/>
            <person name="LaButti K."/>
            <person name="Morin E."/>
            <person name="Salamov A."/>
            <person name="Lipzen A."/>
            <person name="Mereny Z."/>
            <person name="Hegedus B."/>
            <person name="Baldrian P."/>
            <person name="Stursova M."/>
            <person name="Weitz H."/>
            <person name="Taylor A."/>
            <person name="Grigoriev I.V."/>
            <person name="Nagy L.G."/>
            <person name="Martin F."/>
            <person name="Kauserud H."/>
        </authorList>
    </citation>
    <scope>NUCLEOTIDE SEQUENCE</scope>
    <source>
        <strain evidence="3">CBHHK067</strain>
    </source>
</reference>
<evidence type="ECO:0000313" key="4">
    <source>
        <dbReference type="Proteomes" id="UP001221757"/>
    </source>
</evidence>
<protein>
    <recommendedName>
        <fullName evidence="2">Ricin B lectin domain-containing protein</fullName>
    </recommendedName>
</protein>